<proteinExistence type="predicted"/>
<evidence type="ECO:0000313" key="2">
    <source>
        <dbReference type="EMBL" id="BDI19838.1"/>
    </source>
</evidence>
<evidence type="ECO:0000259" key="1">
    <source>
        <dbReference type="Pfam" id="PF13649"/>
    </source>
</evidence>
<evidence type="ECO:0000313" key="3">
    <source>
        <dbReference type="Proteomes" id="UP001055453"/>
    </source>
</evidence>
<dbReference type="InterPro" id="IPR029063">
    <property type="entry name" value="SAM-dependent_MTases_sf"/>
</dbReference>
<accession>A0ABM7Z9E2</accession>
<dbReference type="Gene3D" id="3.40.50.150">
    <property type="entry name" value="Vaccinia Virus protein VP39"/>
    <property type="match status" value="1"/>
</dbReference>
<dbReference type="RefSeq" id="WP_251957387.1">
    <property type="nucleotide sequence ID" value="NZ_AP025732.1"/>
</dbReference>
<organism evidence="2 3">
    <name type="scientific">Nostoc cf. commune SO-36</name>
    <dbReference type="NCBI Taxonomy" id="449208"/>
    <lineage>
        <taxon>Bacteria</taxon>
        <taxon>Bacillati</taxon>
        <taxon>Cyanobacteriota</taxon>
        <taxon>Cyanophyceae</taxon>
        <taxon>Nostocales</taxon>
        <taxon>Nostocaceae</taxon>
        <taxon>Nostoc</taxon>
    </lineage>
</organism>
<dbReference type="Pfam" id="PF13649">
    <property type="entry name" value="Methyltransf_25"/>
    <property type="match status" value="1"/>
</dbReference>
<keyword evidence="3" id="KW-1185">Reference proteome</keyword>
<dbReference type="InterPro" id="IPR041698">
    <property type="entry name" value="Methyltransf_25"/>
</dbReference>
<feature type="domain" description="Methyltransferase" evidence="1">
    <location>
        <begin position="15"/>
        <end position="80"/>
    </location>
</feature>
<dbReference type="CDD" id="cd02440">
    <property type="entry name" value="AdoMet_MTases"/>
    <property type="match status" value="1"/>
</dbReference>
<sequence length="81" mass="8921">MEKLLMFIGEKKGNILDVGCGLGATTSYLLKYYSPAEVFGINISAKQLERSTVNAPGCSLICMDAVQMEFEDDFFDNIICV</sequence>
<gene>
    <name evidence="2" type="ORF">ANSO36C_56400</name>
</gene>
<reference evidence="2" key="1">
    <citation type="submission" date="2022-04" db="EMBL/GenBank/DDBJ databases">
        <title>Complete genome sequence of a cyanobacterium, Nostoc sp. SO-36, isolated in Antarctica.</title>
        <authorList>
            <person name="Kanesaki Y."/>
            <person name="Effendi D."/>
            <person name="Sakamoto T."/>
            <person name="Ohtani S."/>
            <person name="Awai K."/>
        </authorList>
    </citation>
    <scope>NUCLEOTIDE SEQUENCE</scope>
    <source>
        <strain evidence="2">SO-36</strain>
    </source>
</reference>
<dbReference type="Proteomes" id="UP001055453">
    <property type="component" value="Chromosome"/>
</dbReference>
<dbReference type="SUPFAM" id="SSF53335">
    <property type="entry name" value="S-adenosyl-L-methionine-dependent methyltransferases"/>
    <property type="match status" value="1"/>
</dbReference>
<protein>
    <recommendedName>
        <fullName evidence="1">Methyltransferase domain-containing protein</fullName>
    </recommendedName>
</protein>
<name>A0ABM7Z9E2_NOSCO</name>
<dbReference type="EMBL" id="AP025732">
    <property type="protein sequence ID" value="BDI19838.1"/>
    <property type="molecule type" value="Genomic_DNA"/>
</dbReference>